<evidence type="ECO:0000256" key="1">
    <source>
        <dbReference type="SAM" id="MobiDB-lite"/>
    </source>
</evidence>
<feature type="compositionally biased region" description="Basic and acidic residues" evidence="1">
    <location>
        <begin position="16"/>
        <end position="40"/>
    </location>
</feature>
<reference evidence="2" key="1">
    <citation type="submission" date="2020-02" db="EMBL/GenBank/DDBJ databases">
        <authorList>
            <person name="Meier V. D."/>
        </authorList>
    </citation>
    <scope>NUCLEOTIDE SEQUENCE</scope>
    <source>
        <strain evidence="2">AVDCRST_MAG18</strain>
    </source>
</reference>
<accession>A0A6J4VXI3</accession>
<protein>
    <submittedName>
        <fullName evidence="2">Uncharacterized protein</fullName>
    </submittedName>
</protein>
<feature type="non-terminal residue" evidence="2">
    <location>
        <position position="1"/>
    </location>
</feature>
<dbReference type="AlphaFoldDB" id="A0A6J4VXI3"/>
<feature type="region of interest" description="Disordered" evidence="1">
    <location>
        <begin position="1"/>
        <end position="40"/>
    </location>
</feature>
<proteinExistence type="predicted"/>
<feature type="non-terminal residue" evidence="2">
    <location>
        <position position="40"/>
    </location>
</feature>
<sequence length="40" mass="4359">DAVQPADGHGDPAAARPHECRPGIEGPRHAPGRHRDERRL</sequence>
<gene>
    <name evidence="2" type="ORF">AVDCRST_MAG18-4580</name>
</gene>
<organism evidence="2">
    <name type="scientific">uncultured Thermomicrobiales bacterium</name>
    <dbReference type="NCBI Taxonomy" id="1645740"/>
    <lineage>
        <taxon>Bacteria</taxon>
        <taxon>Pseudomonadati</taxon>
        <taxon>Thermomicrobiota</taxon>
        <taxon>Thermomicrobia</taxon>
        <taxon>Thermomicrobiales</taxon>
        <taxon>environmental samples</taxon>
    </lineage>
</organism>
<evidence type="ECO:0000313" key="2">
    <source>
        <dbReference type="EMBL" id="CAA9589215.1"/>
    </source>
</evidence>
<name>A0A6J4VXI3_9BACT</name>
<dbReference type="EMBL" id="CADCWN010000366">
    <property type="protein sequence ID" value="CAA9589215.1"/>
    <property type="molecule type" value="Genomic_DNA"/>
</dbReference>